<comment type="similarity">
    <text evidence="5">Belongs to the SAT4 family.</text>
</comment>
<evidence type="ECO:0000256" key="7">
    <source>
        <dbReference type="SAM" id="Phobius"/>
    </source>
</evidence>
<feature type="transmembrane region" description="Helical" evidence="7">
    <location>
        <begin position="230"/>
        <end position="250"/>
    </location>
</feature>
<comment type="caution">
    <text evidence="9">The sequence shown here is derived from an EMBL/GenBank/DDBJ whole genome shotgun (WGS) entry which is preliminary data.</text>
</comment>
<dbReference type="PANTHER" id="PTHR33048:SF124">
    <property type="entry name" value="INTEGRAL MEMBRANE PROTEIN"/>
    <property type="match status" value="1"/>
</dbReference>
<evidence type="ECO:0000313" key="9">
    <source>
        <dbReference type="EMBL" id="RYO86231.1"/>
    </source>
</evidence>
<feature type="region of interest" description="Disordered" evidence="6">
    <location>
        <begin position="284"/>
        <end position="304"/>
    </location>
</feature>
<evidence type="ECO:0000256" key="5">
    <source>
        <dbReference type="ARBA" id="ARBA00038359"/>
    </source>
</evidence>
<dbReference type="PANTHER" id="PTHR33048">
    <property type="entry name" value="PTH11-LIKE INTEGRAL MEMBRANE PROTEIN (AFU_ORTHOLOGUE AFUA_5G11245)"/>
    <property type="match status" value="1"/>
</dbReference>
<name>A0ABY0HAW1_9PEZI</name>
<accession>A0ABY0HAW1</accession>
<keyword evidence="2 7" id="KW-0812">Transmembrane</keyword>
<gene>
    <name evidence="9" type="ORF">DL762_004850</name>
</gene>
<feature type="transmembrane region" description="Helical" evidence="7">
    <location>
        <begin position="72"/>
        <end position="90"/>
    </location>
</feature>
<keyword evidence="10" id="KW-1185">Reference proteome</keyword>
<keyword evidence="3 7" id="KW-1133">Transmembrane helix</keyword>
<evidence type="ECO:0000256" key="2">
    <source>
        <dbReference type="ARBA" id="ARBA00022692"/>
    </source>
</evidence>
<evidence type="ECO:0000256" key="4">
    <source>
        <dbReference type="ARBA" id="ARBA00023136"/>
    </source>
</evidence>
<sequence length="376" mass="41534">MSFPVIDGVETAMMPPSGWQVNFEDPTTAEATIRDAYWIFGFEFAIATALLGQRMYTNSVLLRKFLLDDYMILLAWLLSIAAQSCVLRAYRRGLLGVHAWEMSLDRNNESTLLVLLTTLNYIPTTILSKLTLCSFYFRLSPSTLYRYSVCFTGFVCASSLIGIWFSVLFACKPIAAAWDLRIAAEAICINRPVVYITQAAFGCVTDLMLLVLPIPTVVELQMSIRQKVGLLGLFAIGSVTLITSIVRLVLLLPSLANPDQSWILAEGCLWVTVAPRVLGEKSIKNSRDQNSGSGNYGLRTFGGSNNPRRKFDTLVELEYGDNFNRSNLRADGLGNSDVHIYGGQPNRQSLDGNVAPETGSEEIILQTRTNTISLNG</sequence>
<feature type="domain" description="Rhodopsin" evidence="8">
    <location>
        <begin position="54"/>
        <end position="274"/>
    </location>
</feature>
<dbReference type="InterPro" id="IPR049326">
    <property type="entry name" value="Rhodopsin_dom_fungi"/>
</dbReference>
<evidence type="ECO:0000256" key="3">
    <source>
        <dbReference type="ARBA" id="ARBA00022989"/>
    </source>
</evidence>
<reference evidence="9 10" key="1">
    <citation type="submission" date="2018-06" db="EMBL/GenBank/DDBJ databases">
        <title>Complete Genomes of Monosporascus.</title>
        <authorList>
            <person name="Robinson A.J."/>
            <person name="Natvig D.O."/>
        </authorList>
    </citation>
    <scope>NUCLEOTIDE SEQUENCE [LARGE SCALE GENOMIC DNA]</scope>
    <source>
        <strain evidence="9 10">CBS 609.92</strain>
    </source>
</reference>
<keyword evidence="4 7" id="KW-0472">Membrane</keyword>
<evidence type="ECO:0000256" key="6">
    <source>
        <dbReference type="SAM" id="MobiDB-lite"/>
    </source>
</evidence>
<comment type="subcellular location">
    <subcellularLocation>
        <location evidence="1">Membrane</location>
        <topology evidence="1">Multi-pass membrane protein</topology>
    </subcellularLocation>
</comment>
<feature type="transmembrane region" description="Helical" evidence="7">
    <location>
        <begin position="36"/>
        <end position="52"/>
    </location>
</feature>
<feature type="transmembrane region" description="Helical" evidence="7">
    <location>
        <begin position="195"/>
        <end position="218"/>
    </location>
</feature>
<dbReference type="Proteomes" id="UP000294003">
    <property type="component" value="Unassembled WGS sequence"/>
</dbReference>
<dbReference type="InterPro" id="IPR052337">
    <property type="entry name" value="SAT4-like"/>
</dbReference>
<organism evidence="9 10">
    <name type="scientific">Monosporascus cannonballus</name>
    <dbReference type="NCBI Taxonomy" id="155416"/>
    <lineage>
        <taxon>Eukaryota</taxon>
        <taxon>Fungi</taxon>
        <taxon>Dikarya</taxon>
        <taxon>Ascomycota</taxon>
        <taxon>Pezizomycotina</taxon>
        <taxon>Sordariomycetes</taxon>
        <taxon>Xylariomycetidae</taxon>
        <taxon>Xylariales</taxon>
        <taxon>Xylariales incertae sedis</taxon>
        <taxon>Monosporascus</taxon>
    </lineage>
</organism>
<feature type="transmembrane region" description="Helical" evidence="7">
    <location>
        <begin position="149"/>
        <end position="175"/>
    </location>
</feature>
<evidence type="ECO:0000259" key="8">
    <source>
        <dbReference type="Pfam" id="PF20684"/>
    </source>
</evidence>
<protein>
    <recommendedName>
        <fullName evidence="8">Rhodopsin domain-containing protein</fullName>
    </recommendedName>
</protein>
<proteinExistence type="inferred from homology"/>
<evidence type="ECO:0000256" key="1">
    <source>
        <dbReference type="ARBA" id="ARBA00004141"/>
    </source>
</evidence>
<dbReference type="Pfam" id="PF20684">
    <property type="entry name" value="Fung_rhodopsin"/>
    <property type="match status" value="1"/>
</dbReference>
<evidence type="ECO:0000313" key="10">
    <source>
        <dbReference type="Proteomes" id="UP000294003"/>
    </source>
</evidence>
<dbReference type="EMBL" id="QJNS01000120">
    <property type="protein sequence ID" value="RYO86231.1"/>
    <property type="molecule type" value="Genomic_DNA"/>
</dbReference>
<feature type="transmembrane region" description="Helical" evidence="7">
    <location>
        <begin position="110"/>
        <end position="137"/>
    </location>
</feature>